<dbReference type="AlphaFoldDB" id="A0A837R7J9"/>
<dbReference type="Proteomes" id="UP000051020">
    <property type="component" value="Unassembled WGS sequence"/>
</dbReference>
<keyword evidence="1" id="KW-0812">Transmembrane</keyword>
<keyword evidence="1" id="KW-1133">Transmembrane helix</keyword>
<gene>
    <name evidence="2" type="ORF">FD24_GL001886</name>
</gene>
<feature type="transmembrane region" description="Helical" evidence="1">
    <location>
        <begin position="95"/>
        <end position="128"/>
    </location>
</feature>
<protein>
    <submittedName>
        <fullName evidence="2">Transport protein</fullName>
    </submittedName>
</protein>
<evidence type="ECO:0000256" key="1">
    <source>
        <dbReference type="SAM" id="Phobius"/>
    </source>
</evidence>
<accession>A0A837R7J9</accession>
<evidence type="ECO:0000313" key="3">
    <source>
        <dbReference type="Proteomes" id="UP000051020"/>
    </source>
</evidence>
<evidence type="ECO:0000313" key="2">
    <source>
        <dbReference type="EMBL" id="KRK22208.1"/>
    </source>
</evidence>
<feature type="transmembrane region" description="Helical" evidence="1">
    <location>
        <begin position="140"/>
        <end position="163"/>
    </location>
</feature>
<feature type="transmembrane region" description="Helical" evidence="1">
    <location>
        <begin position="61"/>
        <end position="83"/>
    </location>
</feature>
<dbReference type="EMBL" id="AZCU01000025">
    <property type="protein sequence ID" value="KRK22208.1"/>
    <property type="molecule type" value="Genomic_DNA"/>
</dbReference>
<proteinExistence type="predicted"/>
<name>A0A837R7J9_LACPE</name>
<sequence>MMGMRKYGVQVAVYTQYFMKVLRDMPGVLVYTICLPLVFLALNVGDAFFKPLTTSAYVEHIMPYIGWMIFSNCLTTAGNIASLREQGYLKQYRTLVVSPSVFIVSQALVNGLLMLSTLFLIAILSSIAFKLAFLPLLGQLWLTLVLVYLPVTCYSLPLIALAWRQRAINTAINAVSLLVIIGSFAINAVLNLHVSNPLLNLISPIYLVNNVFAMLTVGPISQFIATYGVILVILLGLGWFSYRHLKLLPTEGL</sequence>
<organism evidence="2 3">
    <name type="scientific">Lactiplantibacillus pentosus DSM 20314</name>
    <dbReference type="NCBI Taxonomy" id="1423791"/>
    <lineage>
        <taxon>Bacteria</taxon>
        <taxon>Bacillati</taxon>
        <taxon>Bacillota</taxon>
        <taxon>Bacilli</taxon>
        <taxon>Lactobacillales</taxon>
        <taxon>Lactobacillaceae</taxon>
        <taxon>Lactiplantibacillus</taxon>
    </lineage>
</organism>
<feature type="transmembrane region" description="Helical" evidence="1">
    <location>
        <begin position="28"/>
        <end position="49"/>
    </location>
</feature>
<comment type="caution">
    <text evidence="2">The sequence shown here is derived from an EMBL/GenBank/DDBJ whole genome shotgun (WGS) entry which is preliminary data.</text>
</comment>
<reference evidence="2 3" key="1">
    <citation type="journal article" date="2015" name="Genome Announc.">
        <title>Expanding the biotechnology potential of lactobacilli through comparative genomics of 213 strains and associated genera.</title>
        <authorList>
            <person name="Sun Z."/>
            <person name="Harris H.M."/>
            <person name="McCann A."/>
            <person name="Guo C."/>
            <person name="Argimon S."/>
            <person name="Zhang W."/>
            <person name="Yang X."/>
            <person name="Jeffery I.B."/>
            <person name="Cooney J.C."/>
            <person name="Kagawa T.F."/>
            <person name="Liu W."/>
            <person name="Song Y."/>
            <person name="Salvetti E."/>
            <person name="Wrobel A."/>
            <person name="Rasinkangas P."/>
            <person name="Parkhill J."/>
            <person name="Rea M.C."/>
            <person name="O'Sullivan O."/>
            <person name="Ritari J."/>
            <person name="Douillard F.P."/>
            <person name="Paul Ross R."/>
            <person name="Yang R."/>
            <person name="Briner A.E."/>
            <person name="Felis G.E."/>
            <person name="de Vos W.M."/>
            <person name="Barrangou R."/>
            <person name="Klaenhammer T.R."/>
            <person name="Caufield P.W."/>
            <person name="Cui Y."/>
            <person name="Zhang H."/>
            <person name="O'Toole P.W."/>
        </authorList>
    </citation>
    <scope>NUCLEOTIDE SEQUENCE [LARGE SCALE GENOMIC DNA]</scope>
    <source>
        <strain evidence="2 3">DSM 20314</strain>
    </source>
</reference>
<feature type="transmembrane region" description="Helical" evidence="1">
    <location>
        <begin position="224"/>
        <end position="242"/>
    </location>
</feature>
<keyword evidence="1" id="KW-0472">Membrane</keyword>
<feature type="transmembrane region" description="Helical" evidence="1">
    <location>
        <begin position="170"/>
        <end position="192"/>
    </location>
</feature>